<gene>
    <name evidence="4" type="ORF">FTUN_5475</name>
</gene>
<dbReference type="EMBL" id="CP053452">
    <property type="protein sequence ID" value="QJW97895.1"/>
    <property type="molecule type" value="Genomic_DNA"/>
</dbReference>
<keyword evidence="4" id="KW-0560">Oxidoreductase</keyword>
<proteinExistence type="predicted"/>
<feature type="domain" description="CBS" evidence="3">
    <location>
        <begin position="102"/>
        <end position="159"/>
    </location>
</feature>
<sequence>MNFAPTPRRRPSQTRTPLGLYPMELSRNLKVDSVSRLDPTEPRTIDADEPASAAVAAMREWNVGCLLVTGAGRLVGIFTERDLLTRVLAPGRSLGSPMRVYMTPDPVTVAPKDSVRTVVKRMQKGGYRHLPVVDEAGRPVGVLSARRVVHYLVEHFPALVFNLPPDPDRYPETAEGP</sequence>
<evidence type="ECO:0000256" key="2">
    <source>
        <dbReference type="PROSITE-ProRule" id="PRU00703"/>
    </source>
</evidence>
<dbReference type="PANTHER" id="PTHR43080">
    <property type="entry name" value="CBS DOMAIN-CONTAINING PROTEIN CBSX3, MITOCHONDRIAL"/>
    <property type="match status" value="1"/>
</dbReference>
<evidence type="ECO:0000313" key="4">
    <source>
        <dbReference type="EMBL" id="QJW97895.1"/>
    </source>
</evidence>
<dbReference type="Gene3D" id="3.10.580.10">
    <property type="entry name" value="CBS-domain"/>
    <property type="match status" value="1"/>
</dbReference>
<dbReference type="SUPFAM" id="SSF54631">
    <property type="entry name" value="CBS-domain pair"/>
    <property type="match status" value="1"/>
</dbReference>
<dbReference type="EC" id="1.1.1.205" evidence="4"/>
<dbReference type="PANTHER" id="PTHR43080:SF2">
    <property type="entry name" value="CBS DOMAIN-CONTAINING PROTEIN"/>
    <property type="match status" value="1"/>
</dbReference>
<dbReference type="InterPro" id="IPR000644">
    <property type="entry name" value="CBS_dom"/>
</dbReference>
<accession>A0A6M5YV22</accession>
<evidence type="ECO:0000259" key="3">
    <source>
        <dbReference type="PROSITE" id="PS51371"/>
    </source>
</evidence>
<dbReference type="AlphaFoldDB" id="A0A6M5YV22"/>
<evidence type="ECO:0000313" key="5">
    <source>
        <dbReference type="Proteomes" id="UP000503447"/>
    </source>
</evidence>
<dbReference type="CDD" id="cd09836">
    <property type="entry name" value="CBS_pair_arch"/>
    <property type="match status" value="1"/>
</dbReference>
<feature type="domain" description="CBS" evidence="3">
    <location>
        <begin position="37"/>
        <end position="94"/>
    </location>
</feature>
<evidence type="ECO:0000256" key="1">
    <source>
        <dbReference type="ARBA" id="ARBA00023122"/>
    </source>
</evidence>
<dbReference type="GO" id="GO:0003938">
    <property type="term" value="F:IMP dehydrogenase activity"/>
    <property type="evidence" value="ECO:0007669"/>
    <property type="project" value="UniProtKB-EC"/>
</dbReference>
<protein>
    <submittedName>
        <fullName evidence="4">Inosine-5'-monophosphate dehydrogenase</fullName>
        <ecNumber evidence="4">1.1.1.205</ecNumber>
    </submittedName>
</protein>
<reference evidence="5" key="1">
    <citation type="submission" date="2020-05" db="EMBL/GenBank/DDBJ databases">
        <title>Frigoriglobus tundricola gen. nov., sp. nov., a psychrotolerant cellulolytic planctomycete of the family Gemmataceae with two divergent copies of 16S rRNA gene.</title>
        <authorList>
            <person name="Kulichevskaya I.S."/>
            <person name="Ivanova A.A."/>
            <person name="Naumoff D.G."/>
            <person name="Beletsky A.V."/>
            <person name="Rijpstra W.I.C."/>
            <person name="Sinninghe Damste J.S."/>
            <person name="Mardanov A.V."/>
            <person name="Ravin N.V."/>
            <person name="Dedysh S.N."/>
        </authorList>
    </citation>
    <scope>NUCLEOTIDE SEQUENCE [LARGE SCALE GENOMIC DNA]</scope>
    <source>
        <strain evidence="5">PL17</strain>
    </source>
</reference>
<name>A0A6M5YV22_9BACT</name>
<dbReference type="InterPro" id="IPR051257">
    <property type="entry name" value="Diverse_CBS-Domain"/>
</dbReference>
<dbReference type="SMART" id="SM00116">
    <property type="entry name" value="CBS"/>
    <property type="match status" value="2"/>
</dbReference>
<dbReference type="InterPro" id="IPR046342">
    <property type="entry name" value="CBS_dom_sf"/>
</dbReference>
<dbReference type="Pfam" id="PF00571">
    <property type="entry name" value="CBS"/>
    <property type="match status" value="2"/>
</dbReference>
<dbReference type="PROSITE" id="PS51371">
    <property type="entry name" value="CBS"/>
    <property type="match status" value="2"/>
</dbReference>
<keyword evidence="5" id="KW-1185">Reference proteome</keyword>
<dbReference type="RefSeq" id="WP_227254437.1">
    <property type="nucleotide sequence ID" value="NZ_CP053452.2"/>
</dbReference>
<dbReference type="KEGG" id="ftj:FTUN_5475"/>
<dbReference type="Proteomes" id="UP000503447">
    <property type="component" value="Chromosome"/>
</dbReference>
<keyword evidence="1 2" id="KW-0129">CBS domain</keyword>
<organism evidence="4 5">
    <name type="scientific">Frigoriglobus tundricola</name>
    <dbReference type="NCBI Taxonomy" id="2774151"/>
    <lineage>
        <taxon>Bacteria</taxon>
        <taxon>Pseudomonadati</taxon>
        <taxon>Planctomycetota</taxon>
        <taxon>Planctomycetia</taxon>
        <taxon>Gemmatales</taxon>
        <taxon>Gemmataceae</taxon>
        <taxon>Frigoriglobus</taxon>
    </lineage>
</organism>